<name>A0A219B3L1_9SPHN</name>
<reference evidence="2" key="1">
    <citation type="submission" date="2017-05" db="EMBL/GenBank/DDBJ databases">
        <authorList>
            <person name="Lin X."/>
        </authorList>
    </citation>
    <scope>NUCLEOTIDE SEQUENCE [LARGE SCALE GENOMIC DNA]</scope>
    <source>
        <strain evidence="2">JLT2012</strain>
    </source>
</reference>
<comment type="caution">
    <text evidence="1">The sequence shown here is derived from an EMBL/GenBank/DDBJ whole genome shotgun (WGS) entry which is preliminary data.</text>
</comment>
<protein>
    <recommendedName>
        <fullName evidence="3">Transcriptional regulator</fullName>
    </recommendedName>
</protein>
<organism evidence="1 2">
    <name type="scientific">Pacificimonas flava</name>
    <dbReference type="NCBI Taxonomy" id="1234595"/>
    <lineage>
        <taxon>Bacteria</taxon>
        <taxon>Pseudomonadati</taxon>
        <taxon>Pseudomonadota</taxon>
        <taxon>Alphaproteobacteria</taxon>
        <taxon>Sphingomonadales</taxon>
        <taxon>Sphingosinicellaceae</taxon>
        <taxon>Pacificimonas</taxon>
    </lineage>
</organism>
<gene>
    <name evidence="1" type="ORF">B5C34_05295</name>
</gene>
<dbReference type="OrthoDB" id="6064795at2"/>
<sequence>MPGLDRDRFDSAWQGDPPRWVRILAAAVERSSQNEAGRRLGISAGYVNRAVYNNYGASLAEIERKVLATFADDRIICPVWNDEIGLRACMRNRRRKTAPRNSFHHAYDRACPSCPHNTDRPATEEGEL</sequence>
<dbReference type="EMBL" id="NFZT01000001">
    <property type="protein sequence ID" value="OWV32927.1"/>
    <property type="molecule type" value="Genomic_DNA"/>
</dbReference>
<keyword evidence="2" id="KW-1185">Reference proteome</keyword>
<evidence type="ECO:0000313" key="2">
    <source>
        <dbReference type="Proteomes" id="UP000198462"/>
    </source>
</evidence>
<evidence type="ECO:0000313" key="1">
    <source>
        <dbReference type="EMBL" id="OWV32927.1"/>
    </source>
</evidence>
<evidence type="ECO:0008006" key="3">
    <source>
        <dbReference type="Google" id="ProtNLM"/>
    </source>
</evidence>
<dbReference type="AlphaFoldDB" id="A0A219B3L1"/>
<dbReference type="RefSeq" id="WP_088711716.1">
    <property type="nucleotide sequence ID" value="NZ_NFZT01000001.1"/>
</dbReference>
<accession>A0A219B3L1</accession>
<dbReference type="Proteomes" id="UP000198462">
    <property type="component" value="Unassembled WGS sequence"/>
</dbReference>
<proteinExistence type="predicted"/>